<dbReference type="OrthoDB" id="191150at2759"/>
<feature type="compositionally biased region" description="Gly residues" evidence="2">
    <location>
        <begin position="557"/>
        <end position="568"/>
    </location>
</feature>
<feature type="region of interest" description="Disordered" evidence="2">
    <location>
        <begin position="58"/>
        <end position="79"/>
    </location>
</feature>
<dbReference type="EMBL" id="DF236966">
    <property type="protein sequence ID" value="GAQ78693.1"/>
    <property type="molecule type" value="Genomic_DNA"/>
</dbReference>
<dbReference type="Proteomes" id="UP000054558">
    <property type="component" value="Unassembled WGS sequence"/>
</dbReference>
<dbReference type="STRING" id="105231.A0A1Y1HL49"/>
<feature type="region of interest" description="Disordered" evidence="2">
    <location>
        <begin position="494"/>
        <end position="577"/>
    </location>
</feature>
<dbReference type="InterPro" id="IPR025659">
    <property type="entry name" value="Tubby-like_C"/>
</dbReference>
<feature type="region of interest" description="Disordered" evidence="2">
    <location>
        <begin position="442"/>
        <end position="481"/>
    </location>
</feature>
<evidence type="ECO:0000256" key="2">
    <source>
        <dbReference type="SAM" id="MobiDB-lite"/>
    </source>
</evidence>
<dbReference type="GO" id="GO:0017128">
    <property type="term" value="F:phospholipid scramblase activity"/>
    <property type="evidence" value="ECO:0000318"/>
    <property type="project" value="GO_Central"/>
</dbReference>
<name>A0A1Y1HL49_KLENI</name>
<dbReference type="PANTHER" id="PTHR23248">
    <property type="entry name" value="PHOSPHOLIPID SCRAMBLASE-RELATED"/>
    <property type="match status" value="1"/>
</dbReference>
<protein>
    <recommendedName>
        <fullName evidence="5">Phospholipid scramblase</fullName>
    </recommendedName>
</protein>
<dbReference type="Pfam" id="PF03803">
    <property type="entry name" value="Scramblase"/>
    <property type="match status" value="1"/>
</dbReference>
<accession>A0A1Y1HL49</accession>
<keyword evidence="4" id="KW-1185">Reference proteome</keyword>
<sequence>MALRFLLSGGRLKLPKDSLKASGVLSREVAWLARHGPFGPQRHLVNASLAASVPQEVTRPEHLSFPKSSPKPDFQAAEAEGPKQLPFDLPRHGSMHSSMSPQSLSSNAFRTFHSSASAANAMQEDSAVRWQKRVIARADRERRQAQAYPAEYEEVGAQEAHVDPSMMPQVPPPTQPLVGALRPKSAEEAAFASVLARSDLIMTRKVEWANLLIGFEQQNKYTIVDPYQPDTPVGFVVEESNPILRQLLRSRRPFTASVLDAQGREIIKIKRPIFFLNSTITVETPSGEKIGEAHRRWHLWKRNYDSYVGNRQFGEVNNWGFWWWTFEVKGENGENMAVIDRNWRGFGFELMTDAGQYCVRFGDATGKEGRPQLESLAQHGLPLQQTGPATDQPETPDVSGQLSLSERAVILALAVSLDNDYFSRHSGGAGGFFPFPFFGSEASDSRTEESVPDSSAPVPSGTAAPPDFRPSDDAGGGIGGMVAGTAMAEAMQRGMGGEGDVAASSADPASSASDTAPPAPDDASEWLSRDAPPEGIFAEESADDSWDDVPDDVNEGAGWGGSDDGGGSWFDVFGDGD</sequence>
<reference evidence="3 4" key="1">
    <citation type="journal article" date="2014" name="Nat. Commun.">
        <title>Klebsormidium flaccidum genome reveals primary factors for plant terrestrial adaptation.</title>
        <authorList>
            <person name="Hori K."/>
            <person name="Maruyama F."/>
            <person name="Fujisawa T."/>
            <person name="Togashi T."/>
            <person name="Yamamoto N."/>
            <person name="Seo M."/>
            <person name="Sato S."/>
            <person name="Yamada T."/>
            <person name="Mori H."/>
            <person name="Tajima N."/>
            <person name="Moriyama T."/>
            <person name="Ikeuchi M."/>
            <person name="Watanabe M."/>
            <person name="Wada H."/>
            <person name="Kobayashi K."/>
            <person name="Saito M."/>
            <person name="Masuda T."/>
            <person name="Sasaki-Sekimoto Y."/>
            <person name="Mashiguchi K."/>
            <person name="Awai K."/>
            <person name="Shimojima M."/>
            <person name="Masuda S."/>
            <person name="Iwai M."/>
            <person name="Nobusawa T."/>
            <person name="Narise T."/>
            <person name="Kondo S."/>
            <person name="Saito H."/>
            <person name="Sato R."/>
            <person name="Murakawa M."/>
            <person name="Ihara Y."/>
            <person name="Oshima-Yamada Y."/>
            <person name="Ohtaka K."/>
            <person name="Satoh M."/>
            <person name="Sonobe K."/>
            <person name="Ishii M."/>
            <person name="Ohtani R."/>
            <person name="Kanamori-Sato M."/>
            <person name="Honoki R."/>
            <person name="Miyazaki D."/>
            <person name="Mochizuki H."/>
            <person name="Umetsu J."/>
            <person name="Higashi K."/>
            <person name="Shibata D."/>
            <person name="Kamiya Y."/>
            <person name="Sato N."/>
            <person name="Nakamura Y."/>
            <person name="Tabata S."/>
            <person name="Ida S."/>
            <person name="Kurokawa K."/>
            <person name="Ohta H."/>
        </authorList>
    </citation>
    <scope>NUCLEOTIDE SEQUENCE [LARGE SCALE GENOMIC DNA]</scope>
    <source>
        <strain evidence="3 4">NIES-2285</strain>
    </source>
</reference>
<feature type="compositionally biased region" description="Acidic residues" evidence="2">
    <location>
        <begin position="540"/>
        <end position="554"/>
    </location>
</feature>
<dbReference type="AlphaFoldDB" id="A0A1Y1HL49"/>
<gene>
    <name evidence="3" type="ORF">KFL_000170390</name>
</gene>
<dbReference type="SUPFAM" id="SSF54518">
    <property type="entry name" value="Tubby C-terminal domain-like"/>
    <property type="match status" value="1"/>
</dbReference>
<dbReference type="GO" id="GO:0005886">
    <property type="term" value="C:plasma membrane"/>
    <property type="evidence" value="ECO:0000318"/>
    <property type="project" value="GO_Central"/>
</dbReference>
<organism evidence="3 4">
    <name type="scientific">Klebsormidium nitens</name>
    <name type="common">Green alga</name>
    <name type="synonym">Ulothrix nitens</name>
    <dbReference type="NCBI Taxonomy" id="105231"/>
    <lineage>
        <taxon>Eukaryota</taxon>
        <taxon>Viridiplantae</taxon>
        <taxon>Streptophyta</taxon>
        <taxon>Klebsormidiophyceae</taxon>
        <taxon>Klebsormidiales</taxon>
        <taxon>Klebsormidiaceae</taxon>
        <taxon>Klebsormidium</taxon>
    </lineage>
</organism>
<evidence type="ECO:0000313" key="3">
    <source>
        <dbReference type="EMBL" id="GAQ78693.1"/>
    </source>
</evidence>
<feature type="compositionally biased region" description="Low complexity" evidence="2">
    <location>
        <begin position="502"/>
        <end position="516"/>
    </location>
</feature>
<dbReference type="GO" id="GO:0017121">
    <property type="term" value="P:plasma membrane phospholipid scrambling"/>
    <property type="evidence" value="ECO:0000318"/>
    <property type="project" value="GO_Central"/>
</dbReference>
<proteinExistence type="inferred from homology"/>
<dbReference type="PANTHER" id="PTHR23248:SF9">
    <property type="entry name" value="PHOSPHOLIPID SCRAMBLASE"/>
    <property type="match status" value="1"/>
</dbReference>
<evidence type="ECO:0000313" key="4">
    <source>
        <dbReference type="Proteomes" id="UP000054558"/>
    </source>
</evidence>
<dbReference type="InterPro" id="IPR005552">
    <property type="entry name" value="Scramblase"/>
</dbReference>
<evidence type="ECO:0008006" key="5">
    <source>
        <dbReference type="Google" id="ProtNLM"/>
    </source>
</evidence>
<evidence type="ECO:0000256" key="1">
    <source>
        <dbReference type="ARBA" id="ARBA00005350"/>
    </source>
</evidence>
<comment type="similarity">
    <text evidence="1">Belongs to the phospholipid scramblase family.</text>
</comment>
<dbReference type="OMA" id="MIGFEQA"/>